<feature type="transmembrane region" description="Helical" evidence="1">
    <location>
        <begin position="5"/>
        <end position="26"/>
    </location>
</feature>
<proteinExistence type="predicted"/>
<feature type="transmembrane region" description="Helical" evidence="1">
    <location>
        <begin position="32"/>
        <end position="51"/>
    </location>
</feature>
<gene>
    <name evidence="2" type="ORF">ROE7235_00871</name>
</gene>
<keyword evidence="1" id="KW-0472">Membrane</keyword>
<keyword evidence="1" id="KW-0812">Transmembrane</keyword>
<keyword evidence="3" id="KW-1185">Reference proteome</keyword>
<dbReference type="EMBL" id="UIHC01000006">
    <property type="protein sequence ID" value="SUZ31136.1"/>
    <property type="molecule type" value="Genomic_DNA"/>
</dbReference>
<evidence type="ECO:0000256" key="1">
    <source>
        <dbReference type="SAM" id="Phobius"/>
    </source>
</evidence>
<name>A0A3B0MT67_9RHOB</name>
<accession>A0A3B0MT67</accession>
<sequence>MDTGIIFLLGVYFVPLALVSAIAAWADGRRPYMALGLASVALGLVLLASVLRPDGSYGLRDIPLLSVEYLVRIWQAF</sequence>
<dbReference type="RefSeq" id="WP_121093440.1">
    <property type="nucleotide sequence ID" value="NZ_UIHC01000006.1"/>
</dbReference>
<dbReference type="Proteomes" id="UP000272908">
    <property type="component" value="Unassembled WGS sequence"/>
</dbReference>
<organism evidence="2 3">
    <name type="scientific">Roseinatronobacter ekhonensis</name>
    <dbReference type="NCBI Taxonomy" id="254356"/>
    <lineage>
        <taxon>Bacteria</taxon>
        <taxon>Pseudomonadati</taxon>
        <taxon>Pseudomonadota</taxon>
        <taxon>Alphaproteobacteria</taxon>
        <taxon>Rhodobacterales</taxon>
        <taxon>Paracoccaceae</taxon>
        <taxon>Roseinatronobacter</taxon>
    </lineage>
</organism>
<evidence type="ECO:0000313" key="3">
    <source>
        <dbReference type="Proteomes" id="UP000272908"/>
    </source>
</evidence>
<dbReference type="AlphaFoldDB" id="A0A3B0MT67"/>
<protein>
    <submittedName>
        <fullName evidence="2">Uncharacterized protein</fullName>
    </submittedName>
</protein>
<dbReference type="OrthoDB" id="7870648at2"/>
<evidence type="ECO:0000313" key="2">
    <source>
        <dbReference type="EMBL" id="SUZ31136.1"/>
    </source>
</evidence>
<reference evidence="3" key="1">
    <citation type="submission" date="2018-08" db="EMBL/GenBank/DDBJ databases">
        <authorList>
            <person name="Rodrigo-Torres L."/>
            <person name="Arahal R. D."/>
            <person name="Lucena T."/>
        </authorList>
    </citation>
    <scope>NUCLEOTIDE SEQUENCE [LARGE SCALE GENOMIC DNA]</scope>
    <source>
        <strain evidence="3">CECT 7235</strain>
    </source>
</reference>
<keyword evidence="1" id="KW-1133">Transmembrane helix</keyword>